<keyword evidence="2" id="KW-0378">Hydrolase</keyword>
<sequence length="313" mass="35202">MNWPGQWVLLAMRKQNRFRYRLKVRRWKGQGYEVAYLQSSRVKTGPTLVFLHGLGASKDQWGPKLYSLVETCNCVFLDLPGEGESSFDGLQSYDPTAQVDRLRAFFEAHAFPELVLIGSSMGGCIACLYAATYPAEVCGVIALAPAGLPSTRLSAAMNQFLESGRHPFGYRCVDEMQALWEMIFTRPPRVPAFLARALANKGAQRYEKIGKILRDFKDAGLYPLQSRLADVQAKTLVVWGRNDRVFDVSCLHEVHRLLPQASICVIEDAGHVPYLECAEQTLQAIQWFLAGTQRCLTQCESTCKPWVIEVDPY</sequence>
<name>A0A921T983_9PSED</name>
<dbReference type="InterPro" id="IPR050266">
    <property type="entry name" value="AB_hydrolase_sf"/>
</dbReference>
<dbReference type="PANTHER" id="PTHR43798:SF33">
    <property type="entry name" value="HYDROLASE, PUTATIVE (AFU_ORTHOLOGUE AFUA_2G14860)-RELATED"/>
    <property type="match status" value="1"/>
</dbReference>
<evidence type="ECO:0000313" key="2">
    <source>
        <dbReference type="EMBL" id="HJH21061.1"/>
    </source>
</evidence>
<reference evidence="2" key="1">
    <citation type="journal article" date="2021" name="PeerJ">
        <title>Extensive microbial diversity within the chicken gut microbiome revealed by metagenomics and culture.</title>
        <authorList>
            <person name="Gilroy R."/>
            <person name="Ravi A."/>
            <person name="Getino M."/>
            <person name="Pursley I."/>
            <person name="Horton D.L."/>
            <person name="Alikhan N.F."/>
            <person name="Baker D."/>
            <person name="Gharbi K."/>
            <person name="Hall N."/>
            <person name="Watson M."/>
            <person name="Adriaenssens E.M."/>
            <person name="Foster-Nyarko E."/>
            <person name="Jarju S."/>
            <person name="Secka A."/>
            <person name="Antonio M."/>
            <person name="Oren A."/>
            <person name="Chaudhuri R.R."/>
            <person name="La Ragione R."/>
            <person name="Hildebrand F."/>
            <person name="Pallen M.J."/>
        </authorList>
    </citation>
    <scope>NUCLEOTIDE SEQUENCE</scope>
    <source>
        <strain evidence="2">ChiSjej2B20-17149</strain>
    </source>
</reference>
<feature type="domain" description="AB hydrolase-1" evidence="1">
    <location>
        <begin position="46"/>
        <end position="276"/>
    </location>
</feature>
<dbReference type="SUPFAM" id="SSF53474">
    <property type="entry name" value="alpha/beta-Hydrolases"/>
    <property type="match status" value="1"/>
</dbReference>
<protein>
    <submittedName>
        <fullName evidence="2">Alpha/beta hydrolase</fullName>
    </submittedName>
</protein>
<dbReference type="AlphaFoldDB" id="A0A921T983"/>
<dbReference type="RefSeq" id="WP_278918018.1">
    <property type="nucleotide sequence ID" value="NZ_DYTS01000362.1"/>
</dbReference>
<gene>
    <name evidence="2" type="ORF">K8W20_20405</name>
</gene>
<accession>A0A921T983</accession>
<evidence type="ECO:0000259" key="1">
    <source>
        <dbReference type="Pfam" id="PF00561"/>
    </source>
</evidence>
<dbReference type="Pfam" id="PF00561">
    <property type="entry name" value="Abhydrolase_1"/>
    <property type="match status" value="1"/>
</dbReference>
<dbReference type="InterPro" id="IPR029058">
    <property type="entry name" value="AB_hydrolase_fold"/>
</dbReference>
<comment type="caution">
    <text evidence="2">The sequence shown here is derived from an EMBL/GenBank/DDBJ whole genome shotgun (WGS) entry which is preliminary data.</text>
</comment>
<dbReference type="GO" id="GO:0016020">
    <property type="term" value="C:membrane"/>
    <property type="evidence" value="ECO:0007669"/>
    <property type="project" value="TreeGrafter"/>
</dbReference>
<evidence type="ECO:0000313" key="3">
    <source>
        <dbReference type="Proteomes" id="UP000752172"/>
    </source>
</evidence>
<dbReference type="EMBL" id="DYTS01000362">
    <property type="protein sequence ID" value="HJH21061.1"/>
    <property type="molecule type" value="Genomic_DNA"/>
</dbReference>
<dbReference type="InterPro" id="IPR000073">
    <property type="entry name" value="AB_hydrolase_1"/>
</dbReference>
<organism evidence="2 3">
    <name type="scientific">Pseudomonas lactis</name>
    <dbReference type="NCBI Taxonomy" id="1615674"/>
    <lineage>
        <taxon>Bacteria</taxon>
        <taxon>Pseudomonadati</taxon>
        <taxon>Pseudomonadota</taxon>
        <taxon>Gammaproteobacteria</taxon>
        <taxon>Pseudomonadales</taxon>
        <taxon>Pseudomonadaceae</taxon>
        <taxon>Pseudomonas</taxon>
    </lineage>
</organism>
<dbReference type="Proteomes" id="UP000752172">
    <property type="component" value="Unassembled WGS sequence"/>
</dbReference>
<proteinExistence type="predicted"/>
<dbReference type="GO" id="GO:0016787">
    <property type="term" value="F:hydrolase activity"/>
    <property type="evidence" value="ECO:0007669"/>
    <property type="project" value="UniProtKB-KW"/>
</dbReference>
<reference evidence="2" key="2">
    <citation type="submission" date="2021-09" db="EMBL/GenBank/DDBJ databases">
        <authorList>
            <person name="Gilroy R."/>
        </authorList>
    </citation>
    <scope>NUCLEOTIDE SEQUENCE</scope>
    <source>
        <strain evidence="2">ChiSjej2B20-17149</strain>
    </source>
</reference>
<dbReference type="PRINTS" id="PR00111">
    <property type="entry name" value="ABHYDROLASE"/>
</dbReference>
<dbReference type="Gene3D" id="3.40.50.1820">
    <property type="entry name" value="alpha/beta hydrolase"/>
    <property type="match status" value="1"/>
</dbReference>
<dbReference type="PANTHER" id="PTHR43798">
    <property type="entry name" value="MONOACYLGLYCEROL LIPASE"/>
    <property type="match status" value="1"/>
</dbReference>